<evidence type="ECO:0000256" key="1">
    <source>
        <dbReference type="SAM" id="MobiDB-lite"/>
    </source>
</evidence>
<sequence>MPQNAQWNAVSSPLKSSGSYNMVY</sequence>
<dbReference type="EMBL" id="UINC01044662">
    <property type="protein sequence ID" value="SVB50413.1"/>
    <property type="molecule type" value="Genomic_DNA"/>
</dbReference>
<dbReference type="AlphaFoldDB" id="A0A382EKI1"/>
<evidence type="ECO:0000313" key="2">
    <source>
        <dbReference type="EMBL" id="SVB50413.1"/>
    </source>
</evidence>
<gene>
    <name evidence="2" type="ORF">METZ01_LOCUS203267</name>
</gene>
<feature type="region of interest" description="Disordered" evidence="1">
    <location>
        <begin position="1"/>
        <end position="24"/>
    </location>
</feature>
<protein>
    <submittedName>
        <fullName evidence="2">Uncharacterized protein</fullName>
    </submittedName>
</protein>
<organism evidence="2">
    <name type="scientific">marine metagenome</name>
    <dbReference type="NCBI Taxonomy" id="408172"/>
    <lineage>
        <taxon>unclassified sequences</taxon>
        <taxon>metagenomes</taxon>
        <taxon>ecological metagenomes</taxon>
    </lineage>
</organism>
<reference evidence="2" key="1">
    <citation type="submission" date="2018-05" db="EMBL/GenBank/DDBJ databases">
        <authorList>
            <person name="Lanie J.A."/>
            <person name="Ng W.-L."/>
            <person name="Kazmierczak K.M."/>
            <person name="Andrzejewski T.M."/>
            <person name="Davidsen T.M."/>
            <person name="Wayne K.J."/>
            <person name="Tettelin H."/>
            <person name="Glass J.I."/>
            <person name="Rusch D."/>
            <person name="Podicherti R."/>
            <person name="Tsui H.-C.T."/>
            <person name="Winkler M.E."/>
        </authorList>
    </citation>
    <scope>NUCLEOTIDE SEQUENCE</scope>
</reference>
<feature type="non-terminal residue" evidence="2">
    <location>
        <position position="24"/>
    </location>
</feature>
<name>A0A382EKI1_9ZZZZ</name>
<accession>A0A382EKI1</accession>
<proteinExistence type="predicted"/>